<protein>
    <submittedName>
        <fullName evidence="3">Uncharacterized protein</fullName>
    </submittedName>
</protein>
<evidence type="ECO:0000313" key="3">
    <source>
        <dbReference type="EMBL" id="CAI2371021.1"/>
    </source>
</evidence>
<evidence type="ECO:0000256" key="1">
    <source>
        <dbReference type="SAM" id="Coils"/>
    </source>
</evidence>
<feature type="coiled-coil region" evidence="1">
    <location>
        <begin position="575"/>
        <end position="637"/>
    </location>
</feature>
<comment type="caution">
    <text evidence="3">The sequence shown here is derived from an EMBL/GenBank/DDBJ whole genome shotgun (WGS) entry which is preliminary data.</text>
</comment>
<feature type="compositionally biased region" description="Basic residues" evidence="2">
    <location>
        <begin position="51"/>
        <end position="67"/>
    </location>
</feature>
<feature type="coiled-coil region" evidence="1">
    <location>
        <begin position="517"/>
        <end position="544"/>
    </location>
</feature>
<keyword evidence="1" id="KW-0175">Coiled coil</keyword>
<feature type="region of interest" description="Disordered" evidence="2">
    <location>
        <begin position="20"/>
        <end position="87"/>
    </location>
</feature>
<proteinExistence type="predicted"/>
<name>A0AAD1XGE3_EUPCR</name>
<gene>
    <name evidence="3" type="ORF">ECRASSUSDP1_LOCUS12341</name>
</gene>
<evidence type="ECO:0000313" key="4">
    <source>
        <dbReference type="Proteomes" id="UP001295684"/>
    </source>
</evidence>
<keyword evidence="4" id="KW-1185">Reference proteome</keyword>
<organism evidence="3 4">
    <name type="scientific">Euplotes crassus</name>
    <dbReference type="NCBI Taxonomy" id="5936"/>
    <lineage>
        <taxon>Eukaryota</taxon>
        <taxon>Sar</taxon>
        <taxon>Alveolata</taxon>
        <taxon>Ciliophora</taxon>
        <taxon>Intramacronucleata</taxon>
        <taxon>Spirotrichea</taxon>
        <taxon>Hypotrichia</taxon>
        <taxon>Euplotida</taxon>
        <taxon>Euplotidae</taxon>
        <taxon>Moneuplotes</taxon>
    </lineage>
</organism>
<dbReference type="EMBL" id="CAMPGE010012240">
    <property type="protein sequence ID" value="CAI2371021.1"/>
    <property type="molecule type" value="Genomic_DNA"/>
</dbReference>
<evidence type="ECO:0000256" key="2">
    <source>
        <dbReference type="SAM" id="MobiDB-lite"/>
    </source>
</evidence>
<accession>A0AAD1XGE3</accession>
<dbReference type="AlphaFoldDB" id="A0AAD1XGE3"/>
<sequence length="1141" mass="132845">MENKAKASTISIFSVTGESLKPSKAKNPIQIPSGVIMKKKVTPRTSPQRGAPKHLKKPHIKMTKRSKSPVQDFKNKSNTQKTNKVHHSDKNLAKDLIKEKAIKMTRSQSKHILPITLPRVSPAESPRPSPNARKHLSTGNIVHNLHIESMNKVRKKFFKKRGYAKSGSMMKQRNKKLKNSESREIFTAVQKVSNLHDGFNSKVRLNSLAMTPIHRKECEDNKDTFYKTTRAARFGFGKRFAHPQYDEFKQTLIMTEKRIGHSRESSKLYDHKFLASIKSASQLDDLLDPSKKVFERDKKNEEDFTDLFKDKDFDLNDKDLEETLLNDPESQTIESIRKYMTIMLGRHLKFNNIEEQEILKRKVEDLDLNSINEHFVSKKVILSKAFDTYIKFKSNFNHYEADFIKNAYTELKGILEFFIDITLKLRKTNEGEYNKNQDLIRQNNNFLDAVNAVKQMNRTQNLDYYLFGIKRLTEQKYFSIMHTAKQSLKVANHELAYRQIKFLDEFFEYLITQQKQSESDSKKIQEMEDEIASLKRTLKETEKTKLEEIQGMLKFSDEQKRKIDGLNAHKTNHLEELFENRKKEFEQQKKNSIKERNRMIKKLVKIKNVVAALKEENENLKKQFIQHRDEIEDFIKEKQISIADRIRKDKKMSMSRPREPHFNLKTIFSKYIENLKSDPFESVQLKGEVQSERWALSIINLIYLDKTKKDTEDFMVDGRPLITLQQYIIQWFCVVFGNREIVNELIHDFIRTCIEFEPEYQRFGTFLNLAGVHIHGGEIDQIPASKKEKLRRIQFQSSDTLLMFLRFLMCIRLNCSPYLPDLEKENREEKGAVVSYAEAKHVWLALVNETSSEHGVTDSDFKELDTICADFLEDSSGKKNMFKIPGIVLSKTALKESRKESESDVRKSKKSYSVKSFEDKNINLDTFMRICINQYVENRILQMERLLSCLQLDQTKNSTEVNFKNLKNAIKSTWNEKAKKTSDHLLFSSNKIEMAYTHILKEMRSATFDEEDVIIKLAPFLNCSFETRAFSQRYKSKAQVKELLEKEIIDVSPPEKEESKNLAPAVSKLSGLSGLVGKNNPKEVSTKAGVNIPKSIIPTLKEFKDSTSSEILYEEITKTYKNKVGPAPLIFFMMESTEALK</sequence>
<reference evidence="3" key="1">
    <citation type="submission" date="2023-07" db="EMBL/GenBank/DDBJ databases">
        <authorList>
            <consortium name="AG Swart"/>
            <person name="Singh M."/>
            <person name="Singh A."/>
            <person name="Seah K."/>
            <person name="Emmerich C."/>
        </authorList>
    </citation>
    <scope>NUCLEOTIDE SEQUENCE</scope>
    <source>
        <strain evidence="3">DP1</strain>
    </source>
</reference>
<dbReference type="Proteomes" id="UP001295684">
    <property type="component" value="Unassembled WGS sequence"/>
</dbReference>